<evidence type="ECO:0000313" key="3">
    <source>
        <dbReference type="EMBL" id="CAB4166582.1"/>
    </source>
</evidence>
<dbReference type="EMBL" id="LR796796">
    <property type="protein sequence ID" value="CAB4166582.1"/>
    <property type="molecule type" value="Genomic_DNA"/>
</dbReference>
<name>A0A6J5LR86_9CAUD</name>
<evidence type="ECO:0000313" key="1">
    <source>
        <dbReference type="EMBL" id="CAB4137025.1"/>
    </source>
</evidence>
<protein>
    <submittedName>
        <fullName evidence="1">Uncharacterized protein</fullName>
    </submittedName>
</protein>
<gene>
    <name evidence="1" type="ORF">UFOVP322_1</name>
    <name evidence="2" type="ORF">UFOVP771_39</name>
    <name evidence="3" type="ORF">UFOVP850_39</name>
</gene>
<dbReference type="EMBL" id="LR796701">
    <property type="protein sequence ID" value="CAB4161190.1"/>
    <property type="molecule type" value="Genomic_DNA"/>
</dbReference>
<accession>A0A6J5LR86</accession>
<proteinExistence type="predicted"/>
<reference evidence="1" key="1">
    <citation type="submission" date="2020-04" db="EMBL/GenBank/DDBJ databases">
        <authorList>
            <person name="Chiriac C."/>
            <person name="Salcher M."/>
            <person name="Ghai R."/>
            <person name="Kavagutti S V."/>
        </authorList>
    </citation>
    <scope>NUCLEOTIDE SEQUENCE</scope>
</reference>
<organism evidence="1">
    <name type="scientific">uncultured Caudovirales phage</name>
    <dbReference type="NCBI Taxonomy" id="2100421"/>
    <lineage>
        <taxon>Viruses</taxon>
        <taxon>Duplodnaviria</taxon>
        <taxon>Heunggongvirae</taxon>
        <taxon>Uroviricota</taxon>
        <taxon>Caudoviricetes</taxon>
        <taxon>Peduoviridae</taxon>
        <taxon>Maltschvirus</taxon>
        <taxon>Maltschvirus maltsch</taxon>
    </lineage>
</organism>
<evidence type="ECO:0000313" key="2">
    <source>
        <dbReference type="EMBL" id="CAB4161190.1"/>
    </source>
</evidence>
<sequence>MPLGSFRLNSIAKVLSTQPVETTYSPGWYSYTTDSGENNTSWVSNHQIAIMGYNSDYTIRGVAAIQPKTDTNNYLLPFKWNYSTNTWTIGTKVVTQAAPTDYTGFTGRKAVSELYPTSAGVVDATNYGAHYIPGNIAADRKIIPYTMDASGNLTILTGTATGSPSIGTSQDSGDLVYVAAPSGTPTYAFFTREDAGNNTIAVYTRSGDTITKIPGINSFGSGNRSTVEGASTFPSTYKACFIVINQNGQVAAVTVDNSNVYSISTTATTNLIGKVTAVNISTPSTGVSRFALCGTNTESTYWATQVITVTWGAPSTITQGAVSIFESLSNTPDLGYQQNMRIEKGWNDDEVMLFYIRNGVVYGRYAKMNSLLRMCYNTEQTFSAMTNARSLDVQPVYIDATHRYFLGMINNSAGENVDGDMNLFAVRAQEIALPSQMYNIRLITTSVNEGSGITIAVDTIGVADGTTLYWTIQTNASDFATTSGSFTISSGGIGTIVATPTADTTTEGAETFTVAVRTGSTAGTIVATSLPITINDTSLTQPSLTFVASAFQSSTSNATITIPATAQAGDIAILFDRQNSTSSTQVTPSGWTQITTALSAAATPNQLRITISYRILTAGQPGTSVTGQGTTARKTMVVYRPSSPITTATLLTNSSSVSANSTAAASNISTNLTAQTLRPILAYSFYAQTVATTFTRTSTLAAEREITDGGNFTWVRMFVFNPGSSTSTINTHTMGTSSAGSIKYHFEGSLRLS</sequence>
<dbReference type="EMBL" id="LR796330">
    <property type="protein sequence ID" value="CAB4137025.1"/>
    <property type="molecule type" value="Genomic_DNA"/>
</dbReference>